<proteinExistence type="predicted"/>
<dbReference type="GeneID" id="66162499"/>
<sequence length="133" mass="14619">MINWKILLLLSILLLVTGVAFGDYLIYHYEQKVTVSPNSSVVVSSAEVIVQGPPALAPAGAQEIGKVQTNNQVENVYTVSQATITNTRTTSFTILLIHYSDLFKFDFLLLGSGLLLLIISLLGFTYTKIVKRD</sequence>
<dbReference type="RefSeq" id="WP_221289474.1">
    <property type="nucleotide sequence ID" value="NZ_AP024597.1"/>
</dbReference>
<evidence type="ECO:0000313" key="2">
    <source>
        <dbReference type="EMBL" id="BCU69445.1"/>
    </source>
</evidence>
<dbReference type="KEGG" id="csty:KN1_07420"/>
<organism evidence="2 3">
    <name type="scientific">Stygiolobus caldivivus</name>
    <dbReference type="NCBI Taxonomy" id="2824673"/>
    <lineage>
        <taxon>Archaea</taxon>
        <taxon>Thermoproteota</taxon>
        <taxon>Thermoprotei</taxon>
        <taxon>Sulfolobales</taxon>
        <taxon>Sulfolobaceae</taxon>
        <taxon>Stygiolobus</taxon>
    </lineage>
</organism>
<accession>A0A8D5U4R6</accession>
<evidence type="ECO:0000256" key="1">
    <source>
        <dbReference type="SAM" id="Phobius"/>
    </source>
</evidence>
<keyword evidence="1" id="KW-1133">Transmembrane helix</keyword>
<gene>
    <name evidence="2" type="ORF">KN1_07420</name>
</gene>
<keyword evidence="1" id="KW-0472">Membrane</keyword>
<evidence type="ECO:0000313" key="3">
    <source>
        <dbReference type="Proteomes" id="UP000825123"/>
    </source>
</evidence>
<dbReference type="AlphaFoldDB" id="A0A8D5U4R6"/>
<keyword evidence="3" id="KW-1185">Reference proteome</keyword>
<protein>
    <submittedName>
        <fullName evidence="2">Uncharacterized protein</fullName>
    </submittedName>
</protein>
<reference evidence="2 3" key="1">
    <citation type="submission" date="2021-04" db="EMBL/GenBank/DDBJ databases">
        <title>Complete genome sequence of Stygiolobus sp. KN-1.</title>
        <authorList>
            <person name="Nakamura K."/>
            <person name="Sakai H."/>
            <person name="Kurosawa N."/>
        </authorList>
    </citation>
    <scope>NUCLEOTIDE SEQUENCE [LARGE SCALE GENOMIC DNA]</scope>
    <source>
        <strain evidence="2 3">KN-1</strain>
    </source>
</reference>
<name>A0A8D5U4R6_9CREN</name>
<feature type="transmembrane region" description="Helical" evidence="1">
    <location>
        <begin position="107"/>
        <end position="127"/>
    </location>
</feature>
<dbReference type="EMBL" id="AP024597">
    <property type="protein sequence ID" value="BCU69445.1"/>
    <property type="molecule type" value="Genomic_DNA"/>
</dbReference>
<dbReference type="Proteomes" id="UP000825123">
    <property type="component" value="Chromosome"/>
</dbReference>
<keyword evidence="1" id="KW-0812">Transmembrane</keyword>